<dbReference type="AlphaFoldDB" id="A0A8G2BKG7"/>
<name>A0A8G2BKG7_9PROT</name>
<sequence>MTRLSLEGVSVAYGRHRVIHDVTIPTVEDGQLLGLLGPNASGKSTLLRALSREHPATGRITVDGRAIQDYGHADWYRAVAAMPQAPPSLSALRPVELVWSTARTLDLGLSDRALGARIDGLFASLGLEALAMAPLATLSGGKRQLVGFALAMVRDPDVLLLDEPTSALDLYWRLSLMDIVRDRLATRGGVGVVAVHDLDIAARYCDRLALIHRGRLVAAGTAGEVLTRENLAAVYSVDSEITTDAAGRPDVRVLRVAHPPE</sequence>
<proteinExistence type="predicted"/>
<dbReference type="Gene3D" id="3.40.50.300">
    <property type="entry name" value="P-loop containing nucleotide triphosphate hydrolases"/>
    <property type="match status" value="1"/>
</dbReference>
<dbReference type="Pfam" id="PF00005">
    <property type="entry name" value="ABC_tran"/>
    <property type="match status" value="1"/>
</dbReference>
<keyword evidence="5" id="KW-1185">Reference proteome</keyword>
<evidence type="ECO:0000313" key="4">
    <source>
        <dbReference type="EMBL" id="SDG22244.1"/>
    </source>
</evidence>
<protein>
    <submittedName>
        <fullName evidence="4">Iron complex transport system ATP-binding protein</fullName>
    </submittedName>
</protein>
<keyword evidence="1" id="KW-0547">Nucleotide-binding</keyword>
<organism evidence="4 5">
    <name type="scientific">Thalassobaculum litoreum DSM 18839</name>
    <dbReference type="NCBI Taxonomy" id="1123362"/>
    <lineage>
        <taxon>Bacteria</taxon>
        <taxon>Pseudomonadati</taxon>
        <taxon>Pseudomonadota</taxon>
        <taxon>Alphaproteobacteria</taxon>
        <taxon>Rhodospirillales</taxon>
        <taxon>Thalassobaculaceae</taxon>
        <taxon>Thalassobaculum</taxon>
    </lineage>
</organism>
<accession>A0A8G2BKG7</accession>
<evidence type="ECO:0000259" key="3">
    <source>
        <dbReference type="PROSITE" id="PS50893"/>
    </source>
</evidence>
<dbReference type="OrthoDB" id="9810077at2"/>
<dbReference type="Proteomes" id="UP000198615">
    <property type="component" value="Unassembled WGS sequence"/>
</dbReference>
<reference evidence="4 5" key="1">
    <citation type="submission" date="2016-10" db="EMBL/GenBank/DDBJ databases">
        <authorList>
            <person name="Varghese N."/>
            <person name="Submissions S."/>
        </authorList>
    </citation>
    <scope>NUCLEOTIDE SEQUENCE [LARGE SCALE GENOMIC DNA]</scope>
    <source>
        <strain evidence="4 5">DSM 18839</strain>
    </source>
</reference>
<evidence type="ECO:0000256" key="2">
    <source>
        <dbReference type="ARBA" id="ARBA00022840"/>
    </source>
</evidence>
<dbReference type="RefSeq" id="WP_093152692.1">
    <property type="nucleotide sequence ID" value="NZ_FNBW01000012.1"/>
</dbReference>
<dbReference type="SUPFAM" id="SSF52540">
    <property type="entry name" value="P-loop containing nucleoside triphosphate hydrolases"/>
    <property type="match status" value="1"/>
</dbReference>
<dbReference type="GO" id="GO:0016887">
    <property type="term" value="F:ATP hydrolysis activity"/>
    <property type="evidence" value="ECO:0007669"/>
    <property type="project" value="InterPro"/>
</dbReference>
<dbReference type="PANTHER" id="PTHR42794:SF2">
    <property type="entry name" value="ABC TRANSPORTER ATP-BINDING PROTEIN"/>
    <property type="match status" value="1"/>
</dbReference>
<keyword evidence="2 4" id="KW-0067">ATP-binding</keyword>
<evidence type="ECO:0000313" key="5">
    <source>
        <dbReference type="Proteomes" id="UP000198615"/>
    </source>
</evidence>
<feature type="domain" description="ABC transporter" evidence="3">
    <location>
        <begin position="4"/>
        <end position="238"/>
    </location>
</feature>
<evidence type="ECO:0000256" key="1">
    <source>
        <dbReference type="ARBA" id="ARBA00022741"/>
    </source>
</evidence>
<dbReference type="EMBL" id="FNBW01000012">
    <property type="protein sequence ID" value="SDG22244.1"/>
    <property type="molecule type" value="Genomic_DNA"/>
</dbReference>
<dbReference type="InterPro" id="IPR003593">
    <property type="entry name" value="AAA+_ATPase"/>
</dbReference>
<dbReference type="CDD" id="cd03214">
    <property type="entry name" value="ABC_Iron-Siderophores_B12_Hemin"/>
    <property type="match status" value="1"/>
</dbReference>
<dbReference type="PANTHER" id="PTHR42794">
    <property type="entry name" value="HEMIN IMPORT ATP-BINDING PROTEIN HMUV"/>
    <property type="match status" value="1"/>
</dbReference>
<dbReference type="InterPro" id="IPR003439">
    <property type="entry name" value="ABC_transporter-like_ATP-bd"/>
</dbReference>
<dbReference type="PROSITE" id="PS50893">
    <property type="entry name" value="ABC_TRANSPORTER_2"/>
    <property type="match status" value="1"/>
</dbReference>
<comment type="caution">
    <text evidence="4">The sequence shown here is derived from an EMBL/GenBank/DDBJ whole genome shotgun (WGS) entry which is preliminary data.</text>
</comment>
<gene>
    <name evidence="4" type="ORF">SAMN05660686_03735</name>
</gene>
<dbReference type="GO" id="GO:0005524">
    <property type="term" value="F:ATP binding"/>
    <property type="evidence" value="ECO:0007669"/>
    <property type="project" value="UniProtKB-KW"/>
</dbReference>
<dbReference type="InterPro" id="IPR027417">
    <property type="entry name" value="P-loop_NTPase"/>
</dbReference>
<dbReference type="SMART" id="SM00382">
    <property type="entry name" value="AAA"/>
    <property type="match status" value="1"/>
</dbReference>